<proteinExistence type="predicted"/>
<comment type="caution">
    <text evidence="2">The sequence shown here is derived from an EMBL/GenBank/DDBJ whole genome shotgun (WGS) entry which is preliminary data.</text>
</comment>
<feature type="compositionally biased region" description="Polar residues" evidence="1">
    <location>
        <begin position="113"/>
        <end position="138"/>
    </location>
</feature>
<feature type="compositionally biased region" description="Polar residues" evidence="1">
    <location>
        <begin position="378"/>
        <end position="393"/>
    </location>
</feature>
<dbReference type="OMA" id="PEIKENH"/>
<feature type="compositionally biased region" description="Polar residues" evidence="1">
    <location>
        <begin position="239"/>
        <end position="261"/>
    </location>
</feature>
<dbReference type="PANTHER" id="PTHR31949:SF2">
    <property type="entry name" value="OS05G0480600 PROTEIN"/>
    <property type="match status" value="1"/>
</dbReference>
<dbReference type="EMBL" id="CM035407">
    <property type="protein sequence ID" value="KAH7444996.1"/>
    <property type="molecule type" value="Genomic_DNA"/>
</dbReference>
<evidence type="ECO:0000256" key="1">
    <source>
        <dbReference type="SAM" id="MobiDB-lite"/>
    </source>
</evidence>
<feature type="compositionally biased region" description="Low complexity" evidence="1">
    <location>
        <begin position="340"/>
        <end position="354"/>
    </location>
</feature>
<keyword evidence="3" id="KW-1185">Reference proteome</keyword>
<feature type="region of interest" description="Disordered" evidence="1">
    <location>
        <begin position="559"/>
        <end position="582"/>
    </location>
</feature>
<feature type="compositionally biased region" description="Polar residues" evidence="1">
    <location>
        <begin position="182"/>
        <end position="202"/>
    </location>
</feature>
<evidence type="ECO:0000313" key="2">
    <source>
        <dbReference type="EMBL" id="KAH7444996.1"/>
    </source>
</evidence>
<feature type="region of interest" description="Disordered" evidence="1">
    <location>
        <begin position="474"/>
        <end position="512"/>
    </location>
</feature>
<dbReference type="Proteomes" id="UP000825935">
    <property type="component" value="Chromosome 2"/>
</dbReference>
<feature type="compositionally biased region" description="Polar residues" evidence="1">
    <location>
        <begin position="208"/>
        <end position="221"/>
    </location>
</feature>
<accession>A0A8T2VGK3</accession>
<protein>
    <submittedName>
        <fullName evidence="2">Uncharacterized protein</fullName>
    </submittedName>
</protein>
<feature type="compositionally biased region" description="Polar residues" evidence="1">
    <location>
        <begin position="270"/>
        <end position="281"/>
    </location>
</feature>
<dbReference type="EMBL" id="CM035407">
    <property type="protein sequence ID" value="KAH7444995.1"/>
    <property type="molecule type" value="Genomic_DNA"/>
</dbReference>
<evidence type="ECO:0000313" key="3">
    <source>
        <dbReference type="Proteomes" id="UP000825935"/>
    </source>
</evidence>
<feature type="region of interest" description="Disordered" evidence="1">
    <location>
        <begin position="1"/>
        <end position="31"/>
    </location>
</feature>
<reference evidence="2" key="1">
    <citation type="submission" date="2021-08" db="EMBL/GenBank/DDBJ databases">
        <title>WGS assembly of Ceratopteris richardii.</title>
        <authorList>
            <person name="Marchant D.B."/>
            <person name="Chen G."/>
            <person name="Jenkins J."/>
            <person name="Shu S."/>
            <person name="Leebens-Mack J."/>
            <person name="Grimwood J."/>
            <person name="Schmutz J."/>
            <person name="Soltis P."/>
            <person name="Soltis D."/>
            <person name="Chen Z.-H."/>
        </authorList>
    </citation>
    <scope>NUCLEOTIDE SEQUENCE</scope>
    <source>
        <strain evidence="2">Whitten #5841</strain>
        <tissue evidence="2">Leaf</tissue>
    </source>
</reference>
<feature type="compositionally biased region" description="Polar residues" evidence="1">
    <location>
        <begin position="431"/>
        <end position="443"/>
    </location>
</feature>
<organism evidence="2 3">
    <name type="scientific">Ceratopteris richardii</name>
    <name type="common">Triangle waterfern</name>
    <dbReference type="NCBI Taxonomy" id="49495"/>
    <lineage>
        <taxon>Eukaryota</taxon>
        <taxon>Viridiplantae</taxon>
        <taxon>Streptophyta</taxon>
        <taxon>Embryophyta</taxon>
        <taxon>Tracheophyta</taxon>
        <taxon>Polypodiopsida</taxon>
        <taxon>Polypodiidae</taxon>
        <taxon>Polypodiales</taxon>
        <taxon>Pteridineae</taxon>
        <taxon>Pteridaceae</taxon>
        <taxon>Parkerioideae</taxon>
        <taxon>Ceratopteris</taxon>
    </lineage>
</organism>
<feature type="compositionally biased region" description="Polar residues" evidence="1">
    <location>
        <begin position="291"/>
        <end position="307"/>
    </location>
</feature>
<dbReference type="AlphaFoldDB" id="A0A8T2VGK3"/>
<feature type="compositionally biased region" description="Low complexity" evidence="1">
    <location>
        <begin position="161"/>
        <end position="181"/>
    </location>
</feature>
<dbReference type="OrthoDB" id="1929779at2759"/>
<feature type="region of interest" description="Disordered" evidence="1">
    <location>
        <begin position="159"/>
        <end position="443"/>
    </location>
</feature>
<feature type="compositionally biased region" description="Low complexity" evidence="1">
    <location>
        <begin position="222"/>
        <end position="232"/>
    </location>
</feature>
<gene>
    <name evidence="2" type="ORF">KP509_02G101500</name>
</gene>
<sequence length="676" mass="71053">MMNGRQQAALQHHRRVRSLGGTNVTPTERDEDLALFNEMQKREREAVSSSVAQASQSDLSVMDFPNRAVTDDIFSSSEWDKNDYDWLITPPAMPFIPNLGHAEATGNGHRLSDGTSAKVSLETTSRMDTSRSEPSSGSEPVPNAREGVVSQQAANNYACLSDSSNSTSRKSFSSTSTRSLTPVSNRRPSTASSNGHSSTPATNGRPVTPSSGRRSVASNAQSSTRSSTPTRTGGAIRVSASSGRPSTPTGRPAVLSSTRAASSAGPPVITSLTRSTSSSGKAPSIHAAGAFSTSASNQPISSSSRASTPVKRPSTPVKRPSTPVRTGNATSTITRSSSLPATKSAASSRPSSPAGRLGQPAGHATVLPGFSQEPPPNLRTSVTDRPVSNSRGSLASRAAGTRPTQPDGASDGTRNLRLSGSPVVTRGRISTDLSNNDKPGIKNSKQLNAAQAAPANGIHSKMVDRSVPTRKPVILPEKQSDAVTPQVKKPIKSSPVRDVKSTAPVRESTGFGRNLSKKSLDMALRHMDIRQNASGFKSFMSNVPASSLFSVRSNNGKVFSSSSAADSPVATSSNASSEEHSMTIAVDQDGSDLGDEMLSEKGSKTSLTSQVVSYNERKVNSWLNCPNGINRNHDNIDILQAFEQGIERLSSSESPLVSPCHGSSIECDNFMLDSIQ</sequence>
<feature type="compositionally biased region" description="Polar residues" evidence="1">
    <location>
        <begin position="323"/>
        <end position="339"/>
    </location>
</feature>
<dbReference type="GO" id="GO:0043622">
    <property type="term" value="P:cortical microtubule organization"/>
    <property type="evidence" value="ECO:0007669"/>
    <property type="project" value="TreeGrafter"/>
</dbReference>
<feature type="region of interest" description="Disordered" evidence="1">
    <location>
        <begin position="99"/>
        <end position="144"/>
    </location>
</feature>
<name>A0A8T2VGK3_CERRI</name>
<dbReference type="GO" id="GO:0055028">
    <property type="term" value="C:cortical microtubule"/>
    <property type="evidence" value="ECO:0007669"/>
    <property type="project" value="TreeGrafter"/>
</dbReference>
<dbReference type="PANTHER" id="PTHR31949">
    <property type="entry name" value="GASTRIC MUCIN-LIKE PROTEIN"/>
    <property type="match status" value="1"/>
</dbReference>
<feature type="compositionally biased region" description="Polar residues" evidence="1">
    <location>
        <begin position="559"/>
        <end position="576"/>
    </location>
</feature>